<comment type="caution">
    <text evidence="2">The sequence shown here is derived from an EMBL/GenBank/DDBJ whole genome shotgun (WGS) entry which is preliminary data.</text>
</comment>
<dbReference type="EMBL" id="CAMXCT020000687">
    <property type="protein sequence ID" value="CAL1135522.1"/>
    <property type="molecule type" value="Genomic_DNA"/>
</dbReference>
<reference evidence="2" key="1">
    <citation type="submission" date="2022-10" db="EMBL/GenBank/DDBJ databases">
        <authorList>
            <person name="Chen Y."/>
            <person name="Dougan E. K."/>
            <person name="Chan C."/>
            <person name="Rhodes N."/>
            <person name="Thang M."/>
        </authorList>
    </citation>
    <scope>NUCLEOTIDE SEQUENCE</scope>
</reference>
<organism evidence="2">
    <name type="scientific">Cladocopium goreaui</name>
    <dbReference type="NCBI Taxonomy" id="2562237"/>
    <lineage>
        <taxon>Eukaryota</taxon>
        <taxon>Sar</taxon>
        <taxon>Alveolata</taxon>
        <taxon>Dinophyceae</taxon>
        <taxon>Suessiales</taxon>
        <taxon>Symbiodiniaceae</taxon>
        <taxon>Cladocopium</taxon>
    </lineage>
</organism>
<feature type="non-terminal residue" evidence="2">
    <location>
        <position position="1"/>
    </location>
</feature>
<feature type="compositionally biased region" description="Low complexity" evidence="1">
    <location>
        <begin position="116"/>
        <end position="134"/>
    </location>
</feature>
<evidence type="ECO:0000313" key="4">
    <source>
        <dbReference type="Proteomes" id="UP001152797"/>
    </source>
</evidence>
<dbReference type="EMBL" id="CAMXCT030000687">
    <property type="protein sequence ID" value="CAL4769459.1"/>
    <property type="molecule type" value="Genomic_DNA"/>
</dbReference>
<sequence>VRLAMDNFAAKHGAWQQHLGKEKKARQKGTLLYYGRKGGAEILAPKAPPAPTVDDVTKVIFDKLYQSSSLPVQCPALAFKALSQHQTPSRPPSSQRSRRPLGSFSTGLLLPDRAELPSALSRRSTASRTHSSRPCSGGQHSNQDPSLLFFNDQQRQRTPSLRSMSQFSATSSLWQEVEKAVQEEVAKVVKPLQEQLLSEEQARKRAEEALRLLSAADAVNVRSEAT</sequence>
<reference evidence="3" key="2">
    <citation type="submission" date="2024-04" db="EMBL/GenBank/DDBJ databases">
        <authorList>
            <person name="Chen Y."/>
            <person name="Shah S."/>
            <person name="Dougan E. K."/>
            <person name="Thang M."/>
            <person name="Chan C."/>
        </authorList>
    </citation>
    <scope>NUCLEOTIDE SEQUENCE [LARGE SCALE GENOMIC DNA]</scope>
</reference>
<protein>
    <submittedName>
        <fullName evidence="2">Uncharacterized protein</fullName>
    </submittedName>
</protein>
<dbReference type="AlphaFoldDB" id="A0A9P1FPY4"/>
<feature type="region of interest" description="Disordered" evidence="1">
    <location>
        <begin position="83"/>
        <end position="146"/>
    </location>
</feature>
<evidence type="ECO:0000256" key="1">
    <source>
        <dbReference type="SAM" id="MobiDB-lite"/>
    </source>
</evidence>
<evidence type="ECO:0000313" key="3">
    <source>
        <dbReference type="EMBL" id="CAL1135522.1"/>
    </source>
</evidence>
<proteinExistence type="predicted"/>
<evidence type="ECO:0000313" key="2">
    <source>
        <dbReference type="EMBL" id="CAI3982147.1"/>
    </source>
</evidence>
<accession>A0A9P1FPY4</accession>
<dbReference type="EMBL" id="CAMXCT010000687">
    <property type="protein sequence ID" value="CAI3982147.1"/>
    <property type="molecule type" value="Genomic_DNA"/>
</dbReference>
<name>A0A9P1FPY4_9DINO</name>
<keyword evidence="4" id="KW-1185">Reference proteome</keyword>
<gene>
    <name evidence="2" type="ORF">C1SCF055_LOCUS9878</name>
</gene>
<dbReference type="Proteomes" id="UP001152797">
    <property type="component" value="Unassembled WGS sequence"/>
</dbReference>
<dbReference type="OrthoDB" id="436642at2759"/>